<dbReference type="InterPro" id="IPR038770">
    <property type="entry name" value="Na+/solute_symporter_sf"/>
</dbReference>
<keyword evidence="7 8" id="KW-0472">Membrane</keyword>
<dbReference type="GO" id="GO:0055085">
    <property type="term" value="P:transmembrane transport"/>
    <property type="evidence" value="ECO:0007669"/>
    <property type="project" value="InterPro"/>
</dbReference>
<evidence type="ECO:0000256" key="8">
    <source>
        <dbReference type="SAM" id="Phobius"/>
    </source>
</evidence>
<gene>
    <name evidence="9" type="ORF">ADINL_0999</name>
</gene>
<feature type="transmembrane region" description="Helical" evidence="8">
    <location>
        <begin position="261"/>
        <end position="280"/>
    </location>
</feature>
<dbReference type="PATRIC" id="fig|267850.7.peg.993"/>
<evidence type="ECO:0000313" key="9">
    <source>
        <dbReference type="EMBL" id="KDE40407.1"/>
    </source>
</evidence>
<protein>
    <submittedName>
        <fullName evidence="9">Transporter</fullName>
    </submittedName>
</protein>
<feature type="transmembrane region" description="Helical" evidence="8">
    <location>
        <begin position="136"/>
        <end position="154"/>
    </location>
</feature>
<evidence type="ECO:0000256" key="3">
    <source>
        <dbReference type="ARBA" id="ARBA00022448"/>
    </source>
</evidence>
<evidence type="ECO:0000313" key="10">
    <source>
        <dbReference type="Proteomes" id="UP000027318"/>
    </source>
</evidence>
<evidence type="ECO:0000256" key="1">
    <source>
        <dbReference type="ARBA" id="ARBA00004651"/>
    </source>
</evidence>
<evidence type="ECO:0000256" key="6">
    <source>
        <dbReference type="ARBA" id="ARBA00022989"/>
    </source>
</evidence>
<dbReference type="EMBL" id="JMSZ01000016">
    <property type="protein sequence ID" value="KDE40407.1"/>
    <property type="molecule type" value="Genomic_DNA"/>
</dbReference>
<dbReference type="STRING" id="267850.ADINL_0999"/>
<keyword evidence="4" id="KW-1003">Cell membrane</keyword>
<dbReference type="Pfam" id="PF03547">
    <property type="entry name" value="Mem_trans"/>
    <property type="match status" value="1"/>
</dbReference>
<dbReference type="Gene3D" id="1.20.1530.20">
    <property type="match status" value="1"/>
</dbReference>
<comment type="similarity">
    <text evidence="2">Belongs to the auxin efflux carrier (TC 2.A.69) family.</text>
</comment>
<feature type="transmembrane region" description="Helical" evidence="8">
    <location>
        <begin position="72"/>
        <end position="91"/>
    </location>
</feature>
<dbReference type="Proteomes" id="UP000027318">
    <property type="component" value="Unassembled WGS sequence"/>
</dbReference>
<dbReference type="InterPro" id="IPR004776">
    <property type="entry name" value="Mem_transp_PIN-like"/>
</dbReference>
<feature type="transmembrane region" description="Helical" evidence="8">
    <location>
        <begin position="203"/>
        <end position="220"/>
    </location>
</feature>
<keyword evidence="6 8" id="KW-1133">Transmembrane helix</keyword>
<feature type="transmembrane region" description="Helical" evidence="8">
    <location>
        <begin position="6"/>
        <end position="29"/>
    </location>
</feature>
<dbReference type="OrthoDB" id="9786439at2"/>
<organism evidence="9 10">
    <name type="scientific">Nitrincola lacisaponensis</name>
    <dbReference type="NCBI Taxonomy" id="267850"/>
    <lineage>
        <taxon>Bacteria</taxon>
        <taxon>Pseudomonadati</taxon>
        <taxon>Pseudomonadota</taxon>
        <taxon>Gammaproteobacteria</taxon>
        <taxon>Oceanospirillales</taxon>
        <taxon>Oceanospirillaceae</taxon>
        <taxon>Nitrincola</taxon>
    </lineage>
</organism>
<dbReference type="AlphaFoldDB" id="A0A063Y7M9"/>
<proteinExistence type="inferred from homology"/>
<keyword evidence="10" id="KW-1185">Reference proteome</keyword>
<accession>A0A063Y7M9</accession>
<feature type="transmembrane region" description="Helical" evidence="8">
    <location>
        <begin position="175"/>
        <end position="191"/>
    </location>
</feature>
<keyword evidence="3" id="KW-0813">Transport</keyword>
<keyword evidence="5 8" id="KW-0812">Transmembrane</keyword>
<reference evidence="9 10" key="1">
    <citation type="journal article" date="2005" name="Int. J. Syst. Evol. Microbiol.">
        <title>Nitrincola lacisaponensis gen. nov., sp. nov., a novel alkaliphilic bacterium isolated from an alkaline, saline lake.</title>
        <authorList>
            <person name="Dimitriu P.A."/>
            <person name="Shukla S.K."/>
            <person name="Conradt J."/>
            <person name="Marquez M.C."/>
            <person name="Ventosa A."/>
            <person name="Maglia A."/>
            <person name="Peyton B.M."/>
            <person name="Pinkart H.C."/>
            <person name="Mormile M.R."/>
        </authorList>
    </citation>
    <scope>NUCLEOTIDE SEQUENCE [LARGE SCALE GENOMIC DNA]</scope>
    <source>
        <strain evidence="9 10">4CA</strain>
    </source>
</reference>
<evidence type="ECO:0000256" key="5">
    <source>
        <dbReference type="ARBA" id="ARBA00022692"/>
    </source>
</evidence>
<feature type="transmembrane region" description="Helical" evidence="8">
    <location>
        <begin position="41"/>
        <end position="60"/>
    </location>
</feature>
<comment type="subcellular location">
    <subcellularLocation>
        <location evidence="1">Cell membrane</location>
        <topology evidence="1">Multi-pass membrane protein</topology>
    </subcellularLocation>
</comment>
<dbReference type="RefSeq" id="WP_036544528.1">
    <property type="nucleotide sequence ID" value="NZ_JMSZ01000016.1"/>
</dbReference>
<dbReference type="GO" id="GO:0005886">
    <property type="term" value="C:plasma membrane"/>
    <property type="evidence" value="ECO:0007669"/>
    <property type="project" value="UniProtKB-SubCell"/>
</dbReference>
<name>A0A063Y7M9_9GAMM</name>
<feature type="transmembrane region" description="Helical" evidence="8">
    <location>
        <begin position="232"/>
        <end position="255"/>
    </location>
</feature>
<dbReference type="PANTHER" id="PTHR36838:SF4">
    <property type="entry name" value="AUXIN EFFLUX CARRIER FAMILY PROTEIN"/>
    <property type="match status" value="1"/>
</dbReference>
<sequence>MDLYIEALGFTATIVTPIFFIVFLGYLLRRLGIIDTGFVNVSSRLVFTVTLPALVFMSIAQMDFHAVFNPGQLSYVIIGTLISYALIWWLAARWIDSPADLGAFIQGSFRSNYGIIGLAVSFNLFGQSGLAQASLLLALVIPMYNVLAIICLTFPLRSSQSISLWSTLAEVAKNPLILAVVLALPISYFGIKLPDVVATTGRYFANLTLPLALLAIGGTLNMKSLRDSSRQAFWATSTKLFFLPLILTLGAWLVGFRGQDLTVMMVLFACPTAAASFVMAKTMGANAQLTANIILTTTLGSVLTLSLAIYLASLLGWV</sequence>
<evidence type="ECO:0000256" key="2">
    <source>
        <dbReference type="ARBA" id="ARBA00010145"/>
    </source>
</evidence>
<feature type="transmembrane region" description="Helical" evidence="8">
    <location>
        <begin position="292"/>
        <end position="317"/>
    </location>
</feature>
<evidence type="ECO:0000256" key="4">
    <source>
        <dbReference type="ARBA" id="ARBA00022475"/>
    </source>
</evidence>
<evidence type="ECO:0000256" key="7">
    <source>
        <dbReference type="ARBA" id="ARBA00023136"/>
    </source>
</evidence>
<dbReference type="PANTHER" id="PTHR36838">
    <property type="entry name" value="AUXIN EFFLUX CARRIER FAMILY PROTEIN"/>
    <property type="match status" value="1"/>
</dbReference>
<comment type="caution">
    <text evidence="9">The sequence shown here is derived from an EMBL/GenBank/DDBJ whole genome shotgun (WGS) entry which is preliminary data.</text>
</comment>